<comment type="caution">
    <text evidence="2">The sequence shown here is derived from an EMBL/GenBank/DDBJ whole genome shotgun (WGS) entry which is preliminary data.</text>
</comment>
<organism evidence="2 3">
    <name type="scientific">Elysia crispata</name>
    <name type="common">lettuce slug</name>
    <dbReference type="NCBI Taxonomy" id="231223"/>
    <lineage>
        <taxon>Eukaryota</taxon>
        <taxon>Metazoa</taxon>
        <taxon>Spiralia</taxon>
        <taxon>Lophotrochozoa</taxon>
        <taxon>Mollusca</taxon>
        <taxon>Gastropoda</taxon>
        <taxon>Heterobranchia</taxon>
        <taxon>Euthyneura</taxon>
        <taxon>Panpulmonata</taxon>
        <taxon>Sacoglossa</taxon>
        <taxon>Placobranchoidea</taxon>
        <taxon>Plakobranchidae</taxon>
        <taxon>Elysia</taxon>
    </lineage>
</organism>
<proteinExistence type="predicted"/>
<dbReference type="Proteomes" id="UP001283361">
    <property type="component" value="Unassembled WGS sequence"/>
</dbReference>
<keyword evidence="1" id="KW-0472">Membrane</keyword>
<keyword evidence="1" id="KW-1133">Transmembrane helix</keyword>
<name>A0AAE1A635_9GAST</name>
<keyword evidence="1" id="KW-0812">Transmembrane</keyword>
<reference evidence="2" key="1">
    <citation type="journal article" date="2023" name="G3 (Bethesda)">
        <title>A reference genome for the long-term kleptoplast-retaining sea slug Elysia crispata morphotype clarki.</title>
        <authorList>
            <person name="Eastman K.E."/>
            <person name="Pendleton A.L."/>
            <person name="Shaikh M.A."/>
            <person name="Suttiyut T."/>
            <person name="Ogas R."/>
            <person name="Tomko P."/>
            <person name="Gavelis G."/>
            <person name="Widhalm J.R."/>
            <person name="Wisecaver J.H."/>
        </authorList>
    </citation>
    <scope>NUCLEOTIDE SEQUENCE</scope>
    <source>
        <strain evidence="2">ECLA1</strain>
    </source>
</reference>
<evidence type="ECO:0000313" key="3">
    <source>
        <dbReference type="Proteomes" id="UP001283361"/>
    </source>
</evidence>
<evidence type="ECO:0000256" key="1">
    <source>
        <dbReference type="SAM" id="Phobius"/>
    </source>
</evidence>
<accession>A0AAE1A635</accession>
<gene>
    <name evidence="2" type="ORF">RRG08_043583</name>
</gene>
<dbReference type="EMBL" id="JAWDGP010002612">
    <property type="protein sequence ID" value="KAK3781672.1"/>
    <property type="molecule type" value="Genomic_DNA"/>
</dbReference>
<protein>
    <submittedName>
        <fullName evidence="2">Uncharacterized protein</fullName>
    </submittedName>
</protein>
<keyword evidence="3" id="KW-1185">Reference proteome</keyword>
<dbReference type="AlphaFoldDB" id="A0AAE1A635"/>
<feature type="transmembrane region" description="Helical" evidence="1">
    <location>
        <begin position="41"/>
        <end position="64"/>
    </location>
</feature>
<evidence type="ECO:0000313" key="2">
    <source>
        <dbReference type="EMBL" id="KAK3781672.1"/>
    </source>
</evidence>
<sequence>MQTNPDCGMHCLCGCSDWWTRGKKFIQDFPLWLEVAISMNLFILTGLAELATTLLSTVIIQMFYSHRIRIFANNGNIGTLD</sequence>